<dbReference type="InterPro" id="IPR000849">
    <property type="entry name" value="Sugar_P_transporter"/>
</dbReference>
<dbReference type="Pfam" id="PF07690">
    <property type="entry name" value="MFS_1"/>
    <property type="match status" value="1"/>
</dbReference>
<dbReference type="InterPro" id="IPR020846">
    <property type="entry name" value="MFS_dom"/>
</dbReference>
<feature type="transmembrane region" description="Helical" evidence="5">
    <location>
        <begin position="321"/>
        <end position="340"/>
    </location>
</feature>
<proteinExistence type="predicted"/>
<evidence type="ECO:0000259" key="6">
    <source>
        <dbReference type="PROSITE" id="PS50850"/>
    </source>
</evidence>
<dbReference type="Gene3D" id="1.20.1250.20">
    <property type="entry name" value="MFS general substrate transporter like domains"/>
    <property type="match status" value="2"/>
</dbReference>
<evidence type="ECO:0000313" key="8">
    <source>
        <dbReference type="Proteomes" id="UP000239735"/>
    </source>
</evidence>
<dbReference type="Proteomes" id="UP000239735">
    <property type="component" value="Unassembled WGS sequence"/>
</dbReference>
<dbReference type="CDD" id="cd17319">
    <property type="entry name" value="MFS_ExuT_GudP_like"/>
    <property type="match status" value="1"/>
</dbReference>
<feature type="transmembrane region" description="Helical" evidence="5">
    <location>
        <begin position="75"/>
        <end position="106"/>
    </location>
</feature>
<dbReference type="InterPro" id="IPR011701">
    <property type="entry name" value="MFS"/>
</dbReference>
<accession>A0A2N9LMA0</accession>
<evidence type="ECO:0000256" key="4">
    <source>
        <dbReference type="ARBA" id="ARBA00023136"/>
    </source>
</evidence>
<feature type="transmembrane region" description="Helical" evidence="5">
    <location>
        <begin position="163"/>
        <end position="181"/>
    </location>
</feature>
<feature type="domain" description="Major facilitator superfamily (MFS) profile" evidence="6">
    <location>
        <begin position="9"/>
        <end position="417"/>
    </location>
</feature>
<evidence type="ECO:0000256" key="5">
    <source>
        <dbReference type="SAM" id="Phobius"/>
    </source>
</evidence>
<evidence type="ECO:0000256" key="1">
    <source>
        <dbReference type="ARBA" id="ARBA00004141"/>
    </source>
</evidence>
<dbReference type="PANTHER" id="PTHR11662:SF285">
    <property type="entry name" value="HEXURONATE TRANSPORTER"/>
    <property type="match status" value="1"/>
</dbReference>
<keyword evidence="3 5" id="KW-1133">Transmembrane helix</keyword>
<dbReference type="AlphaFoldDB" id="A0A2N9LMA0"/>
<evidence type="ECO:0000313" key="7">
    <source>
        <dbReference type="EMBL" id="SPE24390.1"/>
    </source>
</evidence>
<feature type="transmembrane region" description="Helical" evidence="5">
    <location>
        <begin position="295"/>
        <end position="315"/>
    </location>
</feature>
<feature type="transmembrane region" description="Helical" evidence="5">
    <location>
        <begin position="352"/>
        <end position="375"/>
    </location>
</feature>
<keyword evidence="4 5" id="KW-0472">Membrane</keyword>
<name>A0A2N9LMA0_9BACT</name>
<comment type="subcellular location">
    <subcellularLocation>
        <location evidence="1">Membrane</location>
        <topology evidence="1">Multi-pass membrane protein</topology>
    </subcellularLocation>
</comment>
<evidence type="ECO:0000256" key="3">
    <source>
        <dbReference type="ARBA" id="ARBA00022989"/>
    </source>
</evidence>
<organism evidence="7 8">
    <name type="scientific">Candidatus Sulfuritelmatomonas gaucii</name>
    <dbReference type="NCBI Taxonomy" id="2043161"/>
    <lineage>
        <taxon>Bacteria</taxon>
        <taxon>Pseudomonadati</taxon>
        <taxon>Acidobacteriota</taxon>
        <taxon>Terriglobia</taxon>
        <taxon>Terriglobales</taxon>
        <taxon>Acidobacteriaceae</taxon>
        <taxon>Candidatus Sulfuritelmatomonas</taxon>
    </lineage>
</organism>
<protein>
    <submittedName>
        <fullName evidence="7">Major facilitator superfamily MFS_1</fullName>
    </submittedName>
</protein>
<dbReference type="SUPFAM" id="SSF103473">
    <property type="entry name" value="MFS general substrate transporter"/>
    <property type="match status" value="1"/>
</dbReference>
<keyword evidence="2 5" id="KW-0812">Transmembrane</keyword>
<dbReference type="PANTHER" id="PTHR11662">
    <property type="entry name" value="SOLUTE CARRIER FAMILY 17"/>
    <property type="match status" value="1"/>
</dbReference>
<reference evidence="8" key="1">
    <citation type="submission" date="2018-02" db="EMBL/GenBank/DDBJ databases">
        <authorList>
            <person name="Hausmann B."/>
        </authorList>
    </citation>
    <scope>NUCLEOTIDE SEQUENCE [LARGE SCALE GENOMIC DNA]</scope>
    <source>
        <strain evidence="8">Peat soil MAG SbA5</strain>
    </source>
</reference>
<feature type="transmembrane region" description="Helical" evidence="5">
    <location>
        <begin position="225"/>
        <end position="243"/>
    </location>
</feature>
<dbReference type="PROSITE" id="PS50850">
    <property type="entry name" value="MFS"/>
    <property type="match status" value="1"/>
</dbReference>
<dbReference type="GO" id="GO:0016020">
    <property type="term" value="C:membrane"/>
    <property type="evidence" value="ECO:0007669"/>
    <property type="project" value="UniProtKB-SubCell"/>
</dbReference>
<feature type="transmembrane region" description="Helical" evidence="5">
    <location>
        <begin position="263"/>
        <end position="283"/>
    </location>
</feature>
<gene>
    <name evidence="7" type="ORF">SBA5_450048</name>
</gene>
<dbReference type="GO" id="GO:0015134">
    <property type="term" value="F:hexuronate transmembrane transporter activity"/>
    <property type="evidence" value="ECO:0007669"/>
    <property type="project" value="TreeGrafter"/>
</dbReference>
<evidence type="ECO:0000256" key="2">
    <source>
        <dbReference type="ARBA" id="ARBA00022692"/>
    </source>
</evidence>
<sequence>MKNALRWKMAILITAAIAISYFDRQTLPVAIHAIQREIPVSNIQFSHLQAAFLCAYALMYAGSGKLIDLLGTRKGFLVIMLWWSLACASLGLANSVVFLSVGLFLLGMGEGGGFPAATKAMAEWFPARERSTAMGLMNAGTAVGAVAAPPLIALTLEYLNWRWVFFLAGFAGLMWTVWWMAEYYPASQHRRLTAKERVKLAEVFAQKPADMQAIRWIDLLRYPQIAGLVTAKFLSDAAWYFYIFWLPKYLYDVHHFDTKQVGAFAWIPYAAAGIGSVLGGWFSSRLIQRGFSVNAARKIALGISAGVMPSILLVMHSPVQFVIVLFSIAFAGQQSWSTLVMTLPSDMVPTNVVGSVAGMVGFGGATGGIVFGLVAGELLDHGFSYGPVFACVGVFHVIAFCVILASIRVIGPIDFKKTLTHTAAAYAGRPT</sequence>
<dbReference type="InterPro" id="IPR050382">
    <property type="entry name" value="MFS_Na/Anion_cotransporter"/>
</dbReference>
<feature type="transmembrane region" description="Helical" evidence="5">
    <location>
        <begin position="387"/>
        <end position="407"/>
    </location>
</feature>
<dbReference type="InterPro" id="IPR036259">
    <property type="entry name" value="MFS_trans_sf"/>
</dbReference>
<dbReference type="EMBL" id="OKRB01000103">
    <property type="protein sequence ID" value="SPE24390.1"/>
    <property type="molecule type" value="Genomic_DNA"/>
</dbReference>
<dbReference type="OrthoDB" id="6360at2"/>
<dbReference type="PIRSF" id="PIRSF002808">
    <property type="entry name" value="Hexose_phosphate_transp"/>
    <property type="match status" value="1"/>
</dbReference>